<dbReference type="PANTHER" id="PTHR24421:SF10">
    <property type="entry name" value="NITRATE_NITRITE SENSOR PROTEIN NARQ"/>
    <property type="match status" value="1"/>
</dbReference>
<dbReference type="GO" id="GO:0005524">
    <property type="term" value="F:ATP binding"/>
    <property type="evidence" value="ECO:0007669"/>
    <property type="project" value="UniProtKB-KW"/>
</dbReference>
<evidence type="ECO:0000256" key="1">
    <source>
        <dbReference type="ARBA" id="ARBA00000085"/>
    </source>
</evidence>
<dbReference type="InterPro" id="IPR036890">
    <property type="entry name" value="HATPase_C_sf"/>
</dbReference>
<feature type="transmembrane region" description="Helical" evidence="9">
    <location>
        <begin position="148"/>
        <end position="173"/>
    </location>
</feature>
<evidence type="ECO:0000256" key="8">
    <source>
        <dbReference type="ARBA" id="ARBA00023012"/>
    </source>
</evidence>
<proteinExistence type="predicted"/>
<dbReference type="Gene3D" id="1.20.5.1930">
    <property type="match status" value="1"/>
</dbReference>
<evidence type="ECO:0000256" key="2">
    <source>
        <dbReference type="ARBA" id="ARBA00012438"/>
    </source>
</evidence>
<dbReference type="PANTHER" id="PTHR24421">
    <property type="entry name" value="NITRATE/NITRITE SENSOR PROTEIN NARX-RELATED"/>
    <property type="match status" value="1"/>
</dbReference>
<evidence type="ECO:0000256" key="7">
    <source>
        <dbReference type="ARBA" id="ARBA00022840"/>
    </source>
</evidence>
<evidence type="ECO:0000259" key="11">
    <source>
        <dbReference type="Pfam" id="PF13796"/>
    </source>
</evidence>
<keyword evidence="7" id="KW-0067">ATP-binding</keyword>
<protein>
    <recommendedName>
        <fullName evidence="2">histidine kinase</fullName>
        <ecNumber evidence="2">2.7.13.3</ecNumber>
    </recommendedName>
</protein>
<dbReference type="Pfam" id="PF13796">
    <property type="entry name" value="Sensor"/>
    <property type="match status" value="1"/>
</dbReference>
<keyword evidence="3" id="KW-0597">Phosphoprotein</keyword>
<comment type="caution">
    <text evidence="12">The sequence shown here is derived from an EMBL/GenBank/DDBJ whole genome shotgun (WGS) entry which is preliminary data.</text>
</comment>
<sequence length="498" mass="53871">MVLRTFAGLGRSMVLVMLALANLVVVVPALALLLLTFGLGLVFLFPTSVRMVRSRAGQARAMAKSWSGNGVASPYRPAPPPPLPDRDGWYREGPLRYRTSLVPRFNREFTWMVGDPATWRDYAWLVCDPVVGLTIAAAPLLMLAGGVALIATLGLTQVVIGLLLLALVPWVAVNTPELHARWTRVLLRPTVRARLDRQLRHLDRSRTEVVDAQATELRRIERDLHDGAQARLVAIGMTLGAAEELVESDPAAAKALIAKVREASAASLTELRQLVRGIHPPVLAERGLGDAVRALALDSSLDITVAVDLPRRPEAPVESAAYFVISELVANAGRHSGARSVTVDISHRGPALRVTVIDDGHGGADPAKGSGLRGIERRLAAFDGVLAMRSPAGGPTMATVEIPRAFPGEPCEALPVWRRRLMNLSWGLFWLPLFPQGLAAAGLKIFGVPERSWFLALYMPEPLQWPVIIGMISLGLVMVGFGMQSLRMAKRAELGTIT</sequence>
<evidence type="ECO:0000256" key="3">
    <source>
        <dbReference type="ARBA" id="ARBA00022553"/>
    </source>
</evidence>
<evidence type="ECO:0000313" key="12">
    <source>
        <dbReference type="EMBL" id="MBB6470649.1"/>
    </source>
</evidence>
<accession>A0A7X0IA22</accession>
<feature type="transmembrane region" description="Helical" evidence="9">
    <location>
        <begin position="424"/>
        <end position="443"/>
    </location>
</feature>
<dbReference type="SUPFAM" id="SSF55874">
    <property type="entry name" value="ATPase domain of HSP90 chaperone/DNA topoisomerase II/histidine kinase"/>
    <property type="match status" value="1"/>
</dbReference>
<gene>
    <name evidence="12" type="ORF">BJ992_000080</name>
</gene>
<dbReference type="AlphaFoldDB" id="A0A7X0IA22"/>
<dbReference type="InterPro" id="IPR011712">
    <property type="entry name" value="Sig_transdc_His_kin_sub3_dim/P"/>
</dbReference>
<dbReference type="EC" id="2.7.13.3" evidence="2"/>
<dbReference type="EMBL" id="JACHIU010000001">
    <property type="protein sequence ID" value="MBB6470649.1"/>
    <property type="molecule type" value="Genomic_DNA"/>
</dbReference>
<evidence type="ECO:0000256" key="6">
    <source>
        <dbReference type="ARBA" id="ARBA00022777"/>
    </source>
</evidence>
<keyword evidence="5" id="KW-0547">Nucleotide-binding</keyword>
<keyword evidence="6 12" id="KW-0418">Kinase</keyword>
<reference evidence="12 13" key="1">
    <citation type="submission" date="2020-08" db="EMBL/GenBank/DDBJ databases">
        <title>Sequencing the genomes of 1000 actinobacteria strains.</title>
        <authorList>
            <person name="Klenk H.-P."/>
        </authorList>
    </citation>
    <scope>NUCLEOTIDE SEQUENCE [LARGE SCALE GENOMIC DNA]</scope>
    <source>
        <strain evidence="12 13">DSM 44936</strain>
    </source>
</reference>
<dbReference type="Proteomes" id="UP000555564">
    <property type="component" value="Unassembled WGS sequence"/>
</dbReference>
<dbReference type="InterPro" id="IPR025828">
    <property type="entry name" value="Put_sensor_dom"/>
</dbReference>
<evidence type="ECO:0000256" key="9">
    <source>
        <dbReference type="SAM" id="Phobius"/>
    </source>
</evidence>
<dbReference type="RefSeq" id="WP_184977961.1">
    <property type="nucleotide sequence ID" value="NZ_BAAALO010000006.1"/>
</dbReference>
<name>A0A7X0IA22_9ACTN</name>
<organism evidence="12 13">
    <name type="scientific">Sphaerisporangium rubeum</name>
    <dbReference type="NCBI Taxonomy" id="321317"/>
    <lineage>
        <taxon>Bacteria</taxon>
        <taxon>Bacillati</taxon>
        <taxon>Actinomycetota</taxon>
        <taxon>Actinomycetes</taxon>
        <taxon>Streptosporangiales</taxon>
        <taxon>Streptosporangiaceae</taxon>
        <taxon>Sphaerisporangium</taxon>
    </lineage>
</organism>
<keyword evidence="9" id="KW-0812">Transmembrane</keyword>
<feature type="transmembrane region" description="Helical" evidence="9">
    <location>
        <begin position="12"/>
        <end position="45"/>
    </location>
</feature>
<comment type="catalytic activity">
    <reaction evidence="1">
        <text>ATP + protein L-histidine = ADP + protein N-phospho-L-histidine.</text>
        <dbReference type="EC" id="2.7.13.3"/>
    </reaction>
</comment>
<dbReference type="GO" id="GO:0016020">
    <property type="term" value="C:membrane"/>
    <property type="evidence" value="ECO:0007669"/>
    <property type="project" value="InterPro"/>
</dbReference>
<dbReference type="InterPro" id="IPR050482">
    <property type="entry name" value="Sensor_HK_TwoCompSys"/>
</dbReference>
<keyword evidence="4" id="KW-0808">Transferase</keyword>
<evidence type="ECO:0000313" key="13">
    <source>
        <dbReference type="Proteomes" id="UP000555564"/>
    </source>
</evidence>
<feature type="transmembrane region" description="Helical" evidence="9">
    <location>
        <begin position="463"/>
        <end position="481"/>
    </location>
</feature>
<feature type="transmembrane region" description="Helical" evidence="9">
    <location>
        <begin position="122"/>
        <end position="142"/>
    </location>
</feature>
<dbReference type="GO" id="GO:0046983">
    <property type="term" value="F:protein dimerization activity"/>
    <property type="evidence" value="ECO:0007669"/>
    <property type="project" value="InterPro"/>
</dbReference>
<dbReference type="Pfam" id="PF07730">
    <property type="entry name" value="HisKA_3"/>
    <property type="match status" value="1"/>
</dbReference>
<feature type="domain" description="Putative sensor" evidence="11">
    <location>
        <begin position="18"/>
        <end position="187"/>
    </location>
</feature>
<keyword evidence="8" id="KW-0902">Two-component regulatory system</keyword>
<feature type="domain" description="Signal transduction histidine kinase subgroup 3 dimerisation and phosphoacceptor" evidence="10">
    <location>
        <begin position="216"/>
        <end position="283"/>
    </location>
</feature>
<evidence type="ECO:0000256" key="4">
    <source>
        <dbReference type="ARBA" id="ARBA00022679"/>
    </source>
</evidence>
<evidence type="ECO:0000256" key="5">
    <source>
        <dbReference type="ARBA" id="ARBA00022741"/>
    </source>
</evidence>
<dbReference type="GO" id="GO:0000155">
    <property type="term" value="F:phosphorelay sensor kinase activity"/>
    <property type="evidence" value="ECO:0007669"/>
    <property type="project" value="InterPro"/>
</dbReference>
<keyword evidence="9" id="KW-0472">Membrane</keyword>
<dbReference type="CDD" id="cd16917">
    <property type="entry name" value="HATPase_UhpB-NarQ-NarX-like"/>
    <property type="match status" value="1"/>
</dbReference>
<evidence type="ECO:0000259" key="10">
    <source>
        <dbReference type="Pfam" id="PF07730"/>
    </source>
</evidence>
<keyword evidence="13" id="KW-1185">Reference proteome</keyword>
<keyword evidence="9" id="KW-1133">Transmembrane helix</keyword>
<dbReference type="Gene3D" id="3.30.565.10">
    <property type="entry name" value="Histidine kinase-like ATPase, C-terminal domain"/>
    <property type="match status" value="1"/>
</dbReference>